<comment type="subcellular location">
    <subcellularLocation>
        <location evidence="1">Plastid</location>
        <location evidence="1">Chloroplast</location>
    </subcellularLocation>
</comment>
<evidence type="ECO:0000313" key="8">
    <source>
        <dbReference type="Proteomes" id="UP000886520"/>
    </source>
</evidence>
<feature type="compositionally biased region" description="Basic and acidic residues" evidence="5">
    <location>
        <begin position="607"/>
        <end position="708"/>
    </location>
</feature>
<dbReference type="GO" id="GO:0009507">
    <property type="term" value="C:chloroplast"/>
    <property type="evidence" value="ECO:0007669"/>
    <property type="project" value="UniProtKB-SubCell"/>
</dbReference>
<dbReference type="Pfam" id="PF13460">
    <property type="entry name" value="NAD_binding_10"/>
    <property type="match status" value="1"/>
</dbReference>
<evidence type="ECO:0000256" key="3">
    <source>
        <dbReference type="ARBA" id="ARBA00022640"/>
    </source>
</evidence>
<feature type="compositionally biased region" description="Pro residues" evidence="5">
    <location>
        <begin position="867"/>
        <end position="881"/>
    </location>
</feature>
<name>A0A9D4UEV6_ADICA</name>
<evidence type="ECO:0000259" key="6">
    <source>
        <dbReference type="Pfam" id="PF13460"/>
    </source>
</evidence>
<sequence>METVASHSQYLSKVSLGQPLSSTALQKRSALGRKRVPLRRRVIWHHAVRIYSQAGFGRGTVKIKEEEEESDTTETEPSSGTKKLFNLPIRSKLPGTVKVQNKSQSQAKSNKVVFVAGATGKVGSRTVRELLKLGFSVRASTRNAEKAQALFEDVASSSAGAVGSDDASPFGIFSLFGFLKPKAGKRLEIVECDLEDPESIEPALGNAGVVLCCIGASEKEVLDVSGPYRIDFKATENLINAASSAEVNHFVLLTSLGTQKFGFPAAVLNLFWGVLLWKAKAEKALIQSGLPYTIVRPGGMERPTDAYKETHNLLLAEADKLFGGQVSNLQVAELLASIVENPDVSVNKIVEAIAETTAPLRPIKELLEEIPSKEISSSGAQGLKKAKPVKADAEAQKPSKKQEEEKTSRALAAKERQEKRIQAEKLAEDKRAQAQREKEEKRIQAERDEKEKQRLQALRKKYEEEIEAAREKEEAAKSAAAAALEEKAELEKKAEEIRAKAEAAALAASQAKAVEAAVLAAARKGNVLSYEEKQKIMESVRLARLPKESVPAEQPKKKKQAFSFGGRAAPSSVNTETTTETEPSKVAEEDKDAESKVKAKKQVKGKLMKDQEAKKKEEQEKLAEEAKERVEAKQREEAKARKKEEELAEAKKKEAEEKAKIEAEAKQKEEELAEAKKKEEEEKAKKEAEALTAQEEEKAKALAEEEAPKQAAMLKAHEEEKAQSLAEEEAAAMLKAQEEEKAKAMAEEEAAAMLKAQEEEKVKALAEEEAAKQAAMLKAQEEEKEKAKALAEEEAAKKQVVESKEAASPAPRSKGFRWFWQPADPETPDVEGTIKEEVAEVPVEAKLSDQLPPCPTPLSPYTRYPGLKPPAPPIASAPAPKPAEAAPPKADPVRSEVKAVAQATAKVEPPPQEEPAVIPEAPSEDIQDDIEPRTQKIQETAEREREALEKAQTTFVFKWPWQKLEETTVDEPAAAVKEEKPAASQEPVSSVEAQEAVPIAITSQEKTDTLPQSSRPLSPYAQFPNLKPPNPPKPSSATNLKPVEMLPSSATNSKPVEMPASSSVPLSPYAGFPDLKPPTSPAPTTCPAPAPAPEGNGAVQSVDSNEEEKLPEPAADSGFKWPWQQ</sequence>
<dbReference type="InterPro" id="IPR016040">
    <property type="entry name" value="NAD(P)-bd_dom"/>
</dbReference>
<comment type="caution">
    <text evidence="7">The sequence shown here is derived from an EMBL/GenBank/DDBJ whole genome shotgun (WGS) entry which is preliminary data.</text>
</comment>
<dbReference type="FunFam" id="3.40.50.720:FF:000499">
    <property type="entry name" value="Protein TIC 62, chloroplastic"/>
    <property type="match status" value="1"/>
</dbReference>
<protein>
    <recommendedName>
        <fullName evidence="6">NAD(P)-binding domain-containing protein</fullName>
    </recommendedName>
</protein>
<feature type="domain" description="NAD(P)-binding" evidence="6">
    <location>
        <begin position="184"/>
        <end position="342"/>
    </location>
</feature>
<feature type="region of interest" description="Disordered" evidence="5">
    <location>
        <begin position="538"/>
        <end position="729"/>
    </location>
</feature>
<evidence type="ECO:0000256" key="1">
    <source>
        <dbReference type="ARBA" id="ARBA00004229"/>
    </source>
</evidence>
<dbReference type="AlphaFoldDB" id="A0A9D4UEV6"/>
<organism evidence="7 8">
    <name type="scientific">Adiantum capillus-veneris</name>
    <name type="common">Maidenhair fern</name>
    <dbReference type="NCBI Taxonomy" id="13818"/>
    <lineage>
        <taxon>Eukaryota</taxon>
        <taxon>Viridiplantae</taxon>
        <taxon>Streptophyta</taxon>
        <taxon>Embryophyta</taxon>
        <taxon>Tracheophyta</taxon>
        <taxon>Polypodiopsida</taxon>
        <taxon>Polypodiidae</taxon>
        <taxon>Polypodiales</taxon>
        <taxon>Pteridineae</taxon>
        <taxon>Pteridaceae</taxon>
        <taxon>Vittarioideae</taxon>
        <taxon>Adiantum</taxon>
    </lineage>
</organism>
<feature type="compositionally biased region" description="Basic and acidic residues" evidence="5">
    <location>
        <begin position="779"/>
        <end position="805"/>
    </location>
</feature>
<dbReference type="InterPro" id="IPR044719">
    <property type="entry name" value="TIC62"/>
</dbReference>
<reference evidence="7" key="1">
    <citation type="submission" date="2021-01" db="EMBL/GenBank/DDBJ databases">
        <title>Adiantum capillus-veneris genome.</title>
        <authorList>
            <person name="Fang Y."/>
            <person name="Liao Q."/>
        </authorList>
    </citation>
    <scope>NUCLEOTIDE SEQUENCE</scope>
    <source>
        <strain evidence="7">H3</strain>
        <tissue evidence="7">Leaf</tissue>
    </source>
</reference>
<dbReference type="PANTHER" id="PTHR47285:SF1">
    <property type="entry name" value="PROTEIN TIC 62, CHLOROPLASTIC"/>
    <property type="match status" value="1"/>
</dbReference>
<evidence type="ECO:0000256" key="4">
    <source>
        <dbReference type="ARBA" id="ARBA00022946"/>
    </source>
</evidence>
<feature type="compositionally biased region" description="Polar residues" evidence="5">
    <location>
        <begin position="1001"/>
        <end position="1016"/>
    </location>
</feature>
<proteinExistence type="predicted"/>
<feature type="compositionally biased region" description="Basic and acidic residues" evidence="5">
    <location>
        <begin position="389"/>
        <end position="453"/>
    </location>
</feature>
<dbReference type="SUPFAM" id="SSF51735">
    <property type="entry name" value="NAD(P)-binding Rossmann-fold domains"/>
    <property type="match status" value="1"/>
</dbReference>
<feature type="region of interest" description="Disordered" evidence="5">
    <location>
        <begin position="843"/>
        <end position="930"/>
    </location>
</feature>
<feature type="compositionally biased region" description="Pro residues" evidence="5">
    <location>
        <begin position="1075"/>
        <end position="1092"/>
    </location>
</feature>
<feature type="region of interest" description="Disordered" evidence="5">
    <location>
        <begin position="61"/>
        <end position="85"/>
    </location>
</feature>
<keyword evidence="8" id="KW-1185">Reference proteome</keyword>
<dbReference type="PANTHER" id="PTHR47285">
    <property type="entry name" value="PROTEIN TIC 62, CHLOROPLASTIC"/>
    <property type="match status" value="1"/>
</dbReference>
<keyword evidence="2" id="KW-0150">Chloroplast</keyword>
<dbReference type="CDD" id="cd05243">
    <property type="entry name" value="SDR_a5"/>
    <property type="match status" value="1"/>
</dbReference>
<keyword evidence="4" id="KW-0809">Transit peptide</keyword>
<feature type="compositionally biased region" description="Polar residues" evidence="5">
    <location>
        <begin position="1048"/>
        <end position="1065"/>
    </location>
</feature>
<feature type="compositionally biased region" description="Basic and acidic residues" evidence="5">
    <location>
        <begin position="582"/>
        <end position="597"/>
    </location>
</feature>
<feature type="region of interest" description="Disordered" evidence="5">
    <location>
        <begin position="375"/>
        <end position="453"/>
    </location>
</feature>
<feature type="region of interest" description="Disordered" evidence="5">
    <location>
        <begin position="970"/>
        <end position="1125"/>
    </location>
</feature>
<evidence type="ECO:0000256" key="2">
    <source>
        <dbReference type="ARBA" id="ARBA00022528"/>
    </source>
</evidence>
<dbReference type="EMBL" id="JABFUD020000018">
    <property type="protein sequence ID" value="KAI5066014.1"/>
    <property type="molecule type" value="Genomic_DNA"/>
</dbReference>
<dbReference type="Proteomes" id="UP000886520">
    <property type="component" value="Chromosome 18"/>
</dbReference>
<dbReference type="OrthoDB" id="419598at2759"/>
<accession>A0A9D4UEV6</accession>
<evidence type="ECO:0000256" key="5">
    <source>
        <dbReference type="SAM" id="MobiDB-lite"/>
    </source>
</evidence>
<dbReference type="InterPro" id="IPR036291">
    <property type="entry name" value="NAD(P)-bd_dom_sf"/>
</dbReference>
<feature type="region of interest" description="Disordered" evidence="5">
    <location>
        <begin position="776"/>
        <end position="829"/>
    </location>
</feature>
<gene>
    <name evidence="7" type="ORF">GOP47_0018638</name>
</gene>
<keyword evidence="3" id="KW-0934">Plastid</keyword>
<dbReference type="Gene3D" id="3.40.50.720">
    <property type="entry name" value="NAD(P)-binding Rossmann-like Domain"/>
    <property type="match status" value="1"/>
</dbReference>
<evidence type="ECO:0000313" key="7">
    <source>
        <dbReference type="EMBL" id="KAI5066014.1"/>
    </source>
</evidence>